<evidence type="ECO:0000259" key="1">
    <source>
        <dbReference type="SMART" id="SM01257"/>
    </source>
</evidence>
<reference evidence="2" key="2">
    <citation type="submission" date="2025-08" db="UniProtKB">
        <authorList>
            <consortium name="Ensembl"/>
        </authorList>
    </citation>
    <scope>IDENTIFICATION</scope>
</reference>
<reference evidence="2" key="3">
    <citation type="submission" date="2025-09" db="UniProtKB">
        <authorList>
            <consortium name="Ensembl"/>
        </authorList>
    </citation>
    <scope>IDENTIFICATION</scope>
</reference>
<dbReference type="InParanoid" id="A0A803TP44"/>
<dbReference type="PANTHER" id="PTHR17469:SF1">
    <property type="entry name" value="PROTEIN TESPA1"/>
    <property type="match status" value="1"/>
</dbReference>
<dbReference type="GeneTree" id="ENSGT00940000160763"/>
<dbReference type="SMART" id="SM01257">
    <property type="entry name" value="KRAP_IP3R_bind"/>
    <property type="match status" value="1"/>
</dbReference>
<sequence>MASSAISSSTNKTTSSISEVLDLCEVDVETILCNLGFIQEEPQATSWIPARFFSVPSQAKGIDFQLFLRAQVQRIEMEDPCLILASECDTEAVLPELRSQREDQSRAQERSYSQVTKHMLCMQKILHSVFGISLNKSLSTTKVLKQM</sequence>
<name>A0A803TP44_ANOCA</name>
<dbReference type="Proteomes" id="UP000001646">
    <property type="component" value="Unplaced"/>
</dbReference>
<dbReference type="Pfam" id="PF14722">
    <property type="entry name" value="KRAP_IP3R_bind"/>
    <property type="match status" value="1"/>
</dbReference>
<accession>A0A803TP44</accession>
<dbReference type="InterPro" id="IPR043444">
    <property type="entry name" value="TESPA1-like"/>
</dbReference>
<protein>
    <recommendedName>
        <fullName evidence="1">ITPR-interacting domain-containing protein</fullName>
    </recommendedName>
</protein>
<feature type="domain" description="ITPR-interacting" evidence="1">
    <location>
        <begin position="1"/>
        <end position="133"/>
    </location>
</feature>
<reference evidence="2" key="1">
    <citation type="submission" date="2009-12" db="EMBL/GenBank/DDBJ databases">
        <title>The Genome Sequence of Anolis carolinensis (Green Anole Lizard).</title>
        <authorList>
            <consortium name="The Genome Sequencing Platform"/>
            <person name="Di Palma F."/>
            <person name="Alfoldi J."/>
            <person name="Heiman D."/>
            <person name="Young S."/>
            <person name="Grabherr M."/>
            <person name="Johnson J."/>
            <person name="Lander E.S."/>
            <person name="Lindblad-Toh K."/>
        </authorList>
    </citation>
    <scope>NUCLEOTIDE SEQUENCE [LARGE SCALE GENOMIC DNA]</scope>
    <source>
        <strain evidence="2">JBL SC #1</strain>
    </source>
</reference>
<dbReference type="GO" id="GO:0005102">
    <property type="term" value="F:signaling receptor binding"/>
    <property type="evidence" value="ECO:0007669"/>
    <property type="project" value="InterPro"/>
</dbReference>
<dbReference type="PANTHER" id="PTHR17469">
    <property type="entry name" value="SPERM SPECIFIC ANTIGEN 2-RELATED"/>
    <property type="match status" value="1"/>
</dbReference>
<evidence type="ECO:0000313" key="3">
    <source>
        <dbReference type="Proteomes" id="UP000001646"/>
    </source>
</evidence>
<dbReference type="AlphaFoldDB" id="A0A803TP44"/>
<dbReference type="InterPro" id="IPR029325">
    <property type="entry name" value="ITPR-bd"/>
</dbReference>
<dbReference type="Ensembl" id="ENSACAT00000049939.1">
    <property type="protein sequence ID" value="ENSACAP00000036984.1"/>
    <property type="gene ID" value="ENSACAG00000041465.1"/>
</dbReference>
<proteinExistence type="predicted"/>
<keyword evidence="3" id="KW-1185">Reference proteome</keyword>
<evidence type="ECO:0000313" key="2">
    <source>
        <dbReference type="Ensembl" id="ENSACAP00000036984.1"/>
    </source>
</evidence>
<organism evidence="2 3">
    <name type="scientific">Anolis carolinensis</name>
    <name type="common">Green anole</name>
    <name type="synonym">American chameleon</name>
    <dbReference type="NCBI Taxonomy" id="28377"/>
    <lineage>
        <taxon>Eukaryota</taxon>
        <taxon>Metazoa</taxon>
        <taxon>Chordata</taxon>
        <taxon>Craniata</taxon>
        <taxon>Vertebrata</taxon>
        <taxon>Euteleostomi</taxon>
        <taxon>Lepidosauria</taxon>
        <taxon>Squamata</taxon>
        <taxon>Bifurcata</taxon>
        <taxon>Unidentata</taxon>
        <taxon>Episquamata</taxon>
        <taxon>Toxicofera</taxon>
        <taxon>Iguania</taxon>
        <taxon>Dactyloidae</taxon>
        <taxon>Anolis</taxon>
    </lineage>
</organism>